<feature type="domain" description="Histidine kinase" evidence="15">
    <location>
        <begin position="486"/>
        <end position="698"/>
    </location>
</feature>
<dbReference type="InterPro" id="IPR004358">
    <property type="entry name" value="Sig_transdc_His_kin-like_C"/>
</dbReference>
<dbReference type="CDD" id="cd00082">
    <property type="entry name" value="HisKA"/>
    <property type="match status" value="1"/>
</dbReference>
<evidence type="ECO:0000256" key="11">
    <source>
        <dbReference type="ARBA" id="ARBA00022989"/>
    </source>
</evidence>
<keyword evidence="9" id="KW-0418">Kinase</keyword>
<evidence type="ECO:0000256" key="9">
    <source>
        <dbReference type="ARBA" id="ARBA00022777"/>
    </source>
</evidence>
<name>A0ABR5AIN1_9BACL</name>
<evidence type="ECO:0000256" key="3">
    <source>
        <dbReference type="ARBA" id="ARBA00012438"/>
    </source>
</evidence>
<evidence type="ECO:0000256" key="4">
    <source>
        <dbReference type="ARBA" id="ARBA00022475"/>
    </source>
</evidence>
<comment type="caution">
    <text evidence="18">The sequence shown here is derived from an EMBL/GenBank/DDBJ whole genome shotgun (WGS) entry which is preliminary data.</text>
</comment>
<dbReference type="InterPro" id="IPR036890">
    <property type="entry name" value="HATPase_C_sf"/>
</dbReference>
<dbReference type="SUPFAM" id="SSF55874">
    <property type="entry name" value="ATPase domain of HSP90 chaperone/DNA topoisomerase II/histidine kinase"/>
    <property type="match status" value="1"/>
</dbReference>
<accession>A0ABR5AIN1</accession>
<keyword evidence="5" id="KW-0597">Phosphoprotein</keyword>
<gene>
    <name evidence="18" type="ORF">SD70_10720</name>
</gene>
<evidence type="ECO:0000259" key="16">
    <source>
        <dbReference type="PROSITE" id="PS50112"/>
    </source>
</evidence>
<dbReference type="InterPro" id="IPR033479">
    <property type="entry name" value="dCache_1"/>
</dbReference>
<feature type="domain" description="PAS" evidence="16">
    <location>
        <begin position="349"/>
        <end position="397"/>
    </location>
</feature>
<sequence length="698" mass="79046">MKFLLKSKLTKRFMTKTIVVILFALASIYFVTIGVLSRSLEQEIVYRDELIAKTLSRQIGTLFGGMKNDTRIASNYVLKYSQEDKQFYYAEMERIVTYNPLYLFVQAFDSQGNPLVTVPDVTFKGQLDIGKLVKRMEWSQTYYISDLLTLPDGRKTIAICYPALSQGQFWGGIVAFVNLDTLSDYLRELRIGDEGITLITDRGGSIIAHNNEQLIGSSLKEHPLSDFLYKERYGVWRGPLFGKDRLVAYRPLQYGGFGLIVGESSMQALAPARNVQILLSQGFIVVLLVSILLVLYNTSSVLKPVFRLTKQAREYKENKRKTFDRISTRDELEDLSNIMGEMARSLTDKERRLFYILESIPYCVITTDHHGRIATFNKGAEQLTQFRRDEVIGKYIIDVPFKENAEEFISWKTLQEGTEFVEVESYIFDKDKNRRDVVLYSSLFRGEDGNVIGAILVIRDVSDMRKLEEYLRQSERLASLGQLTAGVAHEIKNPLSIIQAAAEAIRLELKGGTADVPMLRELTDDILETSDRMNGLLADFLKLSKESAGEEKKKLNLVQILDELATLLRNKMKEQSIVLHREYETRDAGVLVNKNQMSQVFLNMMINSMQAMERGGHLFIRVREQDGHWLAELEDTGKGIAPGKLQRIFNPFFSTKREGTGLGLSIAYEIVTQHGGEISAASPEGKGACLTVKLPKAG</sequence>
<dbReference type="InterPro" id="IPR000700">
    <property type="entry name" value="PAS-assoc_C"/>
</dbReference>
<dbReference type="CDD" id="cd00130">
    <property type="entry name" value="PAS"/>
    <property type="match status" value="1"/>
</dbReference>
<dbReference type="Gene3D" id="1.10.287.130">
    <property type="match status" value="1"/>
</dbReference>
<keyword evidence="19" id="KW-1185">Reference proteome</keyword>
<evidence type="ECO:0000256" key="5">
    <source>
        <dbReference type="ARBA" id="ARBA00022553"/>
    </source>
</evidence>
<evidence type="ECO:0000256" key="2">
    <source>
        <dbReference type="ARBA" id="ARBA00004651"/>
    </source>
</evidence>
<dbReference type="InterPro" id="IPR005467">
    <property type="entry name" value="His_kinase_dom"/>
</dbReference>
<dbReference type="PRINTS" id="PR00344">
    <property type="entry name" value="BCTRLSENSOR"/>
</dbReference>
<evidence type="ECO:0000313" key="18">
    <source>
        <dbReference type="EMBL" id="KIL40891.1"/>
    </source>
</evidence>
<dbReference type="Pfam" id="PF13426">
    <property type="entry name" value="PAS_9"/>
    <property type="match status" value="1"/>
</dbReference>
<dbReference type="NCBIfam" id="TIGR00229">
    <property type="entry name" value="sensory_box"/>
    <property type="match status" value="1"/>
</dbReference>
<dbReference type="InterPro" id="IPR003661">
    <property type="entry name" value="HisK_dim/P_dom"/>
</dbReference>
<evidence type="ECO:0000256" key="14">
    <source>
        <dbReference type="SAM" id="Phobius"/>
    </source>
</evidence>
<feature type="transmembrane region" description="Helical" evidence="14">
    <location>
        <begin position="277"/>
        <end position="297"/>
    </location>
</feature>
<evidence type="ECO:0000256" key="1">
    <source>
        <dbReference type="ARBA" id="ARBA00000085"/>
    </source>
</evidence>
<reference evidence="18 19" key="1">
    <citation type="submission" date="2014-12" db="EMBL/GenBank/DDBJ databases">
        <title>Draft genome sequence of Paenibacillus kamchatkensis strain B-2647.</title>
        <authorList>
            <person name="Karlyshev A.V."/>
            <person name="Kudryashova E.B."/>
        </authorList>
    </citation>
    <scope>NUCLEOTIDE SEQUENCE [LARGE SCALE GENOMIC DNA]</scope>
    <source>
        <strain evidence="18 19">VKM B-2647</strain>
    </source>
</reference>
<dbReference type="Gene3D" id="6.10.340.10">
    <property type="match status" value="1"/>
</dbReference>
<feature type="domain" description="PAC" evidence="17">
    <location>
        <begin position="421"/>
        <end position="473"/>
    </location>
</feature>
<evidence type="ECO:0000256" key="10">
    <source>
        <dbReference type="ARBA" id="ARBA00022840"/>
    </source>
</evidence>
<dbReference type="InterPro" id="IPR000014">
    <property type="entry name" value="PAS"/>
</dbReference>
<dbReference type="PROSITE" id="PS50109">
    <property type="entry name" value="HIS_KIN"/>
    <property type="match status" value="1"/>
</dbReference>
<dbReference type="InterPro" id="IPR036097">
    <property type="entry name" value="HisK_dim/P_sf"/>
</dbReference>
<dbReference type="Pfam" id="PF00512">
    <property type="entry name" value="HisKA"/>
    <property type="match status" value="1"/>
</dbReference>
<dbReference type="PANTHER" id="PTHR43065:SF10">
    <property type="entry name" value="PEROXIDE STRESS-ACTIVATED HISTIDINE KINASE MAK3"/>
    <property type="match status" value="1"/>
</dbReference>
<dbReference type="Pfam" id="PF02518">
    <property type="entry name" value="HATPase_c"/>
    <property type="match status" value="1"/>
</dbReference>
<dbReference type="InterPro" id="IPR035965">
    <property type="entry name" value="PAS-like_dom_sf"/>
</dbReference>
<dbReference type="SMART" id="SM00091">
    <property type="entry name" value="PAS"/>
    <property type="match status" value="1"/>
</dbReference>
<dbReference type="Pfam" id="PF02743">
    <property type="entry name" value="dCache_1"/>
    <property type="match status" value="1"/>
</dbReference>
<keyword evidence="13 14" id="KW-0472">Membrane</keyword>
<dbReference type="SMART" id="SM00387">
    <property type="entry name" value="HATPase_c"/>
    <property type="match status" value="1"/>
</dbReference>
<dbReference type="PROSITE" id="PS50113">
    <property type="entry name" value="PAC"/>
    <property type="match status" value="1"/>
</dbReference>
<dbReference type="SUPFAM" id="SSF47384">
    <property type="entry name" value="Homodimeric domain of signal transducing histidine kinase"/>
    <property type="match status" value="1"/>
</dbReference>
<dbReference type="CDD" id="cd18774">
    <property type="entry name" value="PDC2_HK_sensor"/>
    <property type="match status" value="1"/>
</dbReference>
<evidence type="ECO:0000256" key="8">
    <source>
        <dbReference type="ARBA" id="ARBA00022741"/>
    </source>
</evidence>
<evidence type="ECO:0000256" key="6">
    <source>
        <dbReference type="ARBA" id="ARBA00022679"/>
    </source>
</evidence>
<evidence type="ECO:0000256" key="7">
    <source>
        <dbReference type="ARBA" id="ARBA00022692"/>
    </source>
</evidence>
<dbReference type="RefSeq" id="WP_041047561.1">
    <property type="nucleotide sequence ID" value="NZ_JXAK01000015.1"/>
</dbReference>
<dbReference type="InterPro" id="IPR003594">
    <property type="entry name" value="HATPase_dom"/>
</dbReference>
<organism evidence="18 19">
    <name type="scientific">Gordoniibacillus kamchatkensis</name>
    <dbReference type="NCBI Taxonomy" id="1590651"/>
    <lineage>
        <taxon>Bacteria</taxon>
        <taxon>Bacillati</taxon>
        <taxon>Bacillota</taxon>
        <taxon>Bacilli</taxon>
        <taxon>Bacillales</taxon>
        <taxon>Paenibacillaceae</taxon>
        <taxon>Gordoniibacillus</taxon>
    </lineage>
</organism>
<evidence type="ECO:0000259" key="17">
    <source>
        <dbReference type="PROSITE" id="PS50113"/>
    </source>
</evidence>
<dbReference type="SMART" id="SM00388">
    <property type="entry name" value="HisKA"/>
    <property type="match status" value="1"/>
</dbReference>
<dbReference type="SUPFAM" id="SSF55785">
    <property type="entry name" value="PYP-like sensor domain (PAS domain)"/>
    <property type="match status" value="1"/>
</dbReference>
<keyword evidence="8" id="KW-0547">Nucleotide-binding</keyword>
<comment type="catalytic activity">
    <reaction evidence="1">
        <text>ATP + protein L-histidine = ADP + protein N-phospho-L-histidine.</text>
        <dbReference type="EC" id="2.7.13.3"/>
    </reaction>
</comment>
<dbReference type="Proteomes" id="UP000031967">
    <property type="component" value="Unassembled WGS sequence"/>
</dbReference>
<keyword evidence="7 14" id="KW-0812">Transmembrane</keyword>
<comment type="subcellular location">
    <subcellularLocation>
        <location evidence="2">Cell membrane</location>
        <topology evidence="2">Multi-pass membrane protein</topology>
    </subcellularLocation>
</comment>
<proteinExistence type="predicted"/>
<dbReference type="Gene3D" id="3.30.565.10">
    <property type="entry name" value="Histidine kinase-like ATPase, C-terminal domain"/>
    <property type="match status" value="1"/>
</dbReference>
<evidence type="ECO:0000256" key="13">
    <source>
        <dbReference type="ARBA" id="ARBA00023136"/>
    </source>
</evidence>
<keyword evidence="12" id="KW-0902">Two-component regulatory system</keyword>
<dbReference type="EMBL" id="JXAK01000015">
    <property type="protein sequence ID" value="KIL40891.1"/>
    <property type="molecule type" value="Genomic_DNA"/>
</dbReference>
<keyword evidence="6" id="KW-0808">Transferase</keyword>
<dbReference type="EC" id="2.7.13.3" evidence="3"/>
<dbReference type="Gene3D" id="3.30.450.20">
    <property type="entry name" value="PAS domain"/>
    <property type="match status" value="2"/>
</dbReference>
<evidence type="ECO:0000259" key="15">
    <source>
        <dbReference type="PROSITE" id="PS50109"/>
    </source>
</evidence>
<keyword evidence="11 14" id="KW-1133">Transmembrane helix</keyword>
<keyword evidence="4" id="KW-1003">Cell membrane</keyword>
<evidence type="ECO:0000313" key="19">
    <source>
        <dbReference type="Proteomes" id="UP000031967"/>
    </source>
</evidence>
<dbReference type="PANTHER" id="PTHR43065">
    <property type="entry name" value="SENSOR HISTIDINE KINASE"/>
    <property type="match status" value="1"/>
</dbReference>
<protein>
    <recommendedName>
        <fullName evidence="3">histidine kinase</fullName>
        <ecNumber evidence="3">2.7.13.3</ecNumber>
    </recommendedName>
</protein>
<evidence type="ECO:0000256" key="12">
    <source>
        <dbReference type="ARBA" id="ARBA00023012"/>
    </source>
</evidence>
<dbReference type="PROSITE" id="PS50112">
    <property type="entry name" value="PAS"/>
    <property type="match status" value="1"/>
</dbReference>
<keyword evidence="10" id="KW-0067">ATP-binding</keyword>